<sequence length="233" mass="26280">MAKTDQKILYNSFQDNQDCVCSVQRCFCFFFLLLFLLLIILGAFVAIVVFLLKPKRPQFSMDSFSLDSYTLEAKSSSDICFSSNLSLGIIARNPNMVGIKYGPSEFSILFQGLPIGVAKIPAFYQHAHSEKMHVHSQVVLHHLNLHKMFIKGFMEEFSKGHLVDWRLVGDIEAGLRLWGLTFPKVKVAIDCIITVAYKGSTSNKTNNTLLSIEKVVFNSFPKITQICQVAPYI</sequence>
<dbReference type="GO" id="GO:0098542">
    <property type="term" value="P:defense response to other organism"/>
    <property type="evidence" value="ECO:0007669"/>
    <property type="project" value="InterPro"/>
</dbReference>
<keyword evidence="2 5" id="KW-0812">Transmembrane</keyword>
<evidence type="ECO:0000256" key="2">
    <source>
        <dbReference type="ARBA" id="ARBA00022692"/>
    </source>
</evidence>
<dbReference type="OMA" id="PFKQECF"/>
<keyword evidence="3 5" id="KW-1133">Transmembrane helix</keyword>
<dbReference type="AlphaFoldDB" id="W1NYD3"/>
<evidence type="ECO:0000256" key="3">
    <source>
        <dbReference type="ARBA" id="ARBA00022989"/>
    </source>
</evidence>
<evidence type="ECO:0000256" key="5">
    <source>
        <dbReference type="SAM" id="Phobius"/>
    </source>
</evidence>
<comment type="subcellular location">
    <subcellularLocation>
        <location evidence="1">Membrane</location>
        <topology evidence="1">Single-pass membrane protein</topology>
    </subcellularLocation>
</comment>
<evidence type="ECO:0000259" key="6">
    <source>
        <dbReference type="Pfam" id="PF03168"/>
    </source>
</evidence>
<dbReference type="EMBL" id="KI394815">
    <property type="protein sequence ID" value="ERN00653.1"/>
    <property type="molecule type" value="Genomic_DNA"/>
</dbReference>
<evidence type="ECO:0000256" key="1">
    <source>
        <dbReference type="ARBA" id="ARBA00004167"/>
    </source>
</evidence>
<dbReference type="InterPro" id="IPR004864">
    <property type="entry name" value="LEA_2"/>
</dbReference>
<keyword evidence="8" id="KW-1185">Reference proteome</keyword>
<protein>
    <recommendedName>
        <fullName evidence="6">Late embryogenesis abundant protein LEA-2 subgroup domain-containing protein</fullName>
    </recommendedName>
</protein>
<organism evidence="7 8">
    <name type="scientific">Amborella trichopoda</name>
    <dbReference type="NCBI Taxonomy" id="13333"/>
    <lineage>
        <taxon>Eukaryota</taxon>
        <taxon>Viridiplantae</taxon>
        <taxon>Streptophyta</taxon>
        <taxon>Embryophyta</taxon>
        <taxon>Tracheophyta</taxon>
        <taxon>Spermatophyta</taxon>
        <taxon>Magnoliopsida</taxon>
        <taxon>Amborellales</taxon>
        <taxon>Amborellaceae</taxon>
        <taxon>Amborella</taxon>
    </lineage>
</organism>
<name>W1NYD3_AMBTC</name>
<proteinExistence type="predicted"/>
<feature type="domain" description="Late embryogenesis abundant protein LEA-2 subgroup" evidence="6">
    <location>
        <begin position="91"/>
        <end position="191"/>
    </location>
</feature>
<feature type="transmembrane region" description="Helical" evidence="5">
    <location>
        <begin position="29"/>
        <end position="52"/>
    </location>
</feature>
<dbReference type="PANTHER" id="PTHR31234:SF54">
    <property type="entry name" value="LATE EMBRYOGENESIS ABUNDANT PROTEIN LEA-2 SUBGROUP DOMAIN-CONTAINING PROTEIN"/>
    <property type="match status" value="1"/>
</dbReference>
<dbReference type="Proteomes" id="UP000017836">
    <property type="component" value="Unassembled WGS sequence"/>
</dbReference>
<gene>
    <name evidence="7" type="ORF">AMTR_s00106p00008250</name>
</gene>
<evidence type="ECO:0000313" key="8">
    <source>
        <dbReference type="Proteomes" id="UP000017836"/>
    </source>
</evidence>
<reference evidence="8" key="1">
    <citation type="journal article" date="2013" name="Science">
        <title>The Amborella genome and the evolution of flowering plants.</title>
        <authorList>
            <consortium name="Amborella Genome Project"/>
        </authorList>
    </citation>
    <scope>NUCLEOTIDE SEQUENCE [LARGE SCALE GENOMIC DNA]</scope>
</reference>
<dbReference type="eggNOG" id="ENOG502RZV0">
    <property type="taxonomic scope" value="Eukaryota"/>
</dbReference>
<evidence type="ECO:0000256" key="4">
    <source>
        <dbReference type="ARBA" id="ARBA00023136"/>
    </source>
</evidence>
<dbReference type="GO" id="GO:0016020">
    <property type="term" value="C:membrane"/>
    <property type="evidence" value="ECO:0007669"/>
    <property type="project" value="UniProtKB-SubCell"/>
</dbReference>
<dbReference type="InterPro" id="IPR044839">
    <property type="entry name" value="NDR1-like"/>
</dbReference>
<dbReference type="HOGENOM" id="CLU_1177189_0_0_1"/>
<dbReference type="Gramene" id="ERN00653">
    <property type="protein sequence ID" value="ERN00653"/>
    <property type="gene ID" value="AMTR_s00106p00008250"/>
</dbReference>
<accession>W1NYD3</accession>
<dbReference type="OrthoDB" id="748092at2759"/>
<dbReference type="PANTHER" id="PTHR31234">
    <property type="entry name" value="LATE EMBRYOGENESIS ABUNDANT (LEA) HYDROXYPROLINE-RICH GLYCOPROTEIN FAMILY"/>
    <property type="match status" value="1"/>
</dbReference>
<keyword evidence="4 5" id="KW-0472">Membrane</keyword>
<dbReference type="Pfam" id="PF03168">
    <property type="entry name" value="LEA_2"/>
    <property type="match status" value="1"/>
</dbReference>
<evidence type="ECO:0000313" key="7">
    <source>
        <dbReference type="EMBL" id="ERN00653.1"/>
    </source>
</evidence>